<reference evidence="3" key="1">
    <citation type="journal article" date="2022" name="J Environ Chem Eng">
        <title>Biodegradation of petroleum oil using a constructed nonpathogenic and heavy metal-tolerant bacterial consortium isolated from marine sponges.</title>
        <authorList>
            <person name="Dechsakulwatana C."/>
            <person name="Rungsihiranrut A."/>
            <person name="Muangchinda C."/>
            <person name="Ningthoujam R."/>
            <person name="Klankeo P."/>
            <person name="Pinyakong O."/>
        </authorList>
    </citation>
    <scope>NUCLEOTIDE SEQUENCE [LARGE SCALE GENOMIC DNA]</scope>
    <source>
        <strain evidence="3">MO2-4</strain>
    </source>
</reference>
<protein>
    <submittedName>
        <fullName evidence="2">Uncharacterized protein</fullName>
    </submittedName>
</protein>
<comment type="caution">
    <text evidence="2">The sequence shown here is derived from an EMBL/GenBank/DDBJ whole genome shotgun (WGS) entry which is preliminary data.</text>
</comment>
<dbReference type="RefSeq" id="WP_317516118.1">
    <property type="nucleotide sequence ID" value="NZ_JAPTHD010000001.1"/>
</dbReference>
<gene>
    <name evidence="2" type="ORF">O0R41_05710</name>
</gene>
<name>A0ABU3ZUF0_9SPHN</name>
<keyword evidence="3" id="KW-1185">Reference proteome</keyword>
<organism evidence="2 3">
    <name type="scientific">Sphingobium naphthae</name>
    <dbReference type="NCBI Taxonomy" id="1886786"/>
    <lineage>
        <taxon>Bacteria</taxon>
        <taxon>Pseudomonadati</taxon>
        <taxon>Pseudomonadota</taxon>
        <taxon>Alphaproteobacteria</taxon>
        <taxon>Sphingomonadales</taxon>
        <taxon>Sphingomonadaceae</taxon>
        <taxon>Sphingobium</taxon>
    </lineage>
</organism>
<dbReference type="Proteomes" id="UP001185984">
    <property type="component" value="Unassembled WGS sequence"/>
</dbReference>
<evidence type="ECO:0000313" key="2">
    <source>
        <dbReference type="EMBL" id="MDV5823093.1"/>
    </source>
</evidence>
<sequence length="113" mass="12101">MNAPTPPDLLRRLSRRLEQGKGIQLSPNDLDLLVASGAYDMLTQAAADYQRNLCLQRSARSRSISGEAMRSTGAPAEPTSKSSGTTRKDAGNDPLARARTMLRKDASPSIAST</sequence>
<proteinExistence type="predicted"/>
<evidence type="ECO:0000313" key="3">
    <source>
        <dbReference type="Proteomes" id="UP001185984"/>
    </source>
</evidence>
<dbReference type="EMBL" id="JAPTHD010000001">
    <property type="protein sequence ID" value="MDV5823093.1"/>
    <property type="molecule type" value="Genomic_DNA"/>
</dbReference>
<evidence type="ECO:0000256" key="1">
    <source>
        <dbReference type="SAM" id="MobiDB-lite"/>
    </source>
</evidence>
<accession>A0ABU3ZUF0</accession>
<feature type="region of interest" description="Disordered" evidence="1">
    <location>
        <begin position="61"/>
        <end position="113"/>
    </location>
</feature>